<feature type="region of interest" description="Disordered" evidence="1">
    <location>
        <begin position="470"/>
        <end position="546"/>
    </location>
</feature>
<dbReference type="GeneID" id="54361753"/>
<evidence type="ECO:0000313" key="3">
    <source>
        <dbReference type="Proteomes" id="UP000504637"/>
    </source>
</evidence>
<protein>
    <submittedName>
        <fullName evidence="4">Uncharacterized protein</fullName>
    </submittedName>
</protein>
<dbReference type="OrthoDB" id="3944128at2759"/>
<feature type="chain" id="PRO_5026651197" evidence="2">
    <location>
        <begin position="26"/>
        <end position="658"/>
    </location>
</feature>
<gene>
    <name evidence="4" type="ORF">K489DRAFT_376579</name>
</gene>
<keyword evidence="3" id="KW-1185">Reference proteome</keyword>
<feature type="signal peptide" evidence="2">
    <location>
        <begin position="1"/>
        <end position="25"/>
    </location>
</feature>
<reference evidence="4" key="3">
    <citation type="submission" date="2025-08" db="UniProtKB">
        <authorList>
            <consortium name="RefSeq"/>
        </authorList>
    </citation>
    <scope>IDENTIFICATION</scope>
    <source>
        <strain evidence="4">CBS 342.82</strain>
    </source>
</reference>
<keyword evidence="2" id="KW-0732">Signal</keyword>
<reference evidence="4" key="2">
    <citation type="submission" date="2020-04" db="EMBL/GenBank/DDBJ databases">
        <authorList>
            <consortium name="NCBI Genome Project"/>
        </authorList>
    </citation>
    <scope>NUCLEOTIDE SEQUENCE</scope>
    <source>
        <strain evidence="4">CBS 342.82</strain>
    </source>
</reference>
<proteinExistence type="predicted"/>
<dbReference type="RefSeq" id="XP_033463214.1">
    <property type="nucleotide sequence ID" value="XM_033603953.1"/>
</dbReference>
<feature type="compositionally biased region" description="Low complexity" evidence="1">
    <location>
        <begin position="512"/>
        <end position="521"/>
    </location>
</feature>
<evidence type="ECO:0000256" key="2">
    <source>
        <dbReference type="SAM" id="SignalP"/>
    </source>
</evidence>
<accession>A0A6J3ME75</accession>
<feature type="compositionally biased region" description="Gly residues" evidence="1">
    <location>
        <begin position="498"/>
        <end position="511"/>
    </location>
</feature>
<name>A0A6J3ME75_9PEZI</name>
<sequence>MASIFTLPSGILLMVFGHLANLAQASNVTGTTTSTFTSVTTKPSRVVCATISFSSNTTLPIAPTGTGSEYASSCSSLSTSYASVTSSVLSKYAFTDTTTYTLGGTLVSAITSYLNASTLCDGYPRVNYSPAIPISTRTTTVIQRPTQTATYTENGSCFYRPAGPVCSIKPDDCDGLWSAYSTSIGNMPPYPTLMPQRPPCINSSQSALGAAISSEIYGCGPCTMYGQGVQLIYFPPPATATRDMCASTPSASLTHYGPGAVITAYTGTDYHNDSPNTGQVTAVVDGHTFTSGTAYISIATVYAKKRCTTDPGFSVYDAVLAMPSQSVLSLRYSQDHFQHFMQTDQQTGYPLSYADFATPIPWSAWNGQSRCQGAGDFFRCGVIYENEFRPQLAIPPGIRDLHTSFEGCQLWYGGLYDPPLALTQQESAASATLPTYITAIPTATSTPNGGTAPASPSSVATVPTATATAIADNLPPQGGGSPNGGSGSNGGSSSDNGGNSGKGSGNGGDGSNTGNTPSNGGAQTGAGVTNTPQSTGGNPGSTAPKTFVVTVDGQTRTATQSSPGGPIYISTFTLTPGGAATTLADGKSISAASNGLVVDRTTFVSTGAVTTDSPFKNEGSGGMTATTTSAAAAAAAKPHDTHLMVIGISAIVLSFLLA</sequence>
<reference evidence="4" key="1">
    <citation type="submission" date="2020-01" db="EMBL/GenBank/DDBJ databases">
        <authorList>
            <consortium name="DOE Joint Genome Institute"/>
            <person name="Haridas S."/>
            <person name="Albert R."/>
            <person name="Binder M."/>
            <person name="Bloem J."/>
            <person name="Labutti K."/>
            <person name="Salamov A."/>
            <person name="Andreopoulos B."/>
            <person name="Baker S.E."/>
            <person name="Barry K."/>
            <person name="Bills G."/>
            <person name="Bluhm B.H."/>
            <person name="Cannon C."/>
            <person name="Castanera R."/>
            <person name="Culley D.E."/>
            <person name="Daum C."/>
            <person name="Ezra D."/>
            <person name="Gonzalez J.B."/>
            <person name="Henrissat B."/>
            <person name="Kuo A."/>
            <person name="Liang C."/>
            <person name="Lipzen A."/>
            <person name="Lutzoni F."/>
            <person name="Magnuson J."/>
            <person name="Mondo S."/>
            <person name="Nolan M."/>
            <person name="Ohm R."/>
            <person name="Pangilinan J."/>
            <person name="Park H.-J."/>
            <person name="Ramirez L."/>
            <person name="Alfaro M."/>
            <person name="Sun H."/>
            <person name="Tritt A."/>
            <person name="Yoshinaga Y."/>
            <person name="Zwiers L.-H."/>
            <person name="Turgeon B.G."/>
            <person name="Goodwin S.B."/>
            <person name="Spatafora J.W."/>
            <person name="Crous P.W."/>
            <person name="Grigoriev I.V."/>
        </authorList>
    </citation>
    <scope>NUCLEOTIDE SEQUENCE</scope>
    <source>
        <strain evidence="4">CBS 342.82</strain>
    </source>
</reference>
<dbReference type="Proteomes" id="UP000504637">
    <property type="component" value="Unplaced"/>
</dbReference>
<dbReference type="AlphaFoldDB" id="A0A6J3ME75"/>
<feature type="compositionally biased region" description="Polar residues" evidence="1">
    <location>
        <begin position="526"/>
        <end position="544"/>
    </location>
</feature>
<evidence type="ECO:0000313" key="4">
    <source>
        <dbReference type="RefSeq" id="XP_033463214.1"/>
    </source>
</evidence>
<feature type="compositionally biased region" description="Gly residues" evidence="1">
    <location>
        <begin position="477"/>
        <end position="490"/>
    </location>
</feature>
<evidence type="ECO:0000256" key="1">
    <source>
        <dbReference type="SAM" id="MobiDB-lite"/>
    </source>
</evidence>
<organism evidence="4">
    <name type="scientific">Dissoconium aciculare CBS 342.82</name>
    <dbReference type="NCBI Taxonomy" id="1314786"/>
    <lineage>
        <taxon>Eukaryota</taxon>
        <taxon>Fungi</taxon>
        <taxon>Dikarya</taxon>
        <taxon>Ascomycota</taxon>
        <taxon>Pezizomycotina</taxon>
        <taxon>Dothideomycetes</taxon>
        <taxon>Dothideomycetidae</taxon>
        <taxon>Mycosphaerellales</taxon>
        <taxon>Dissoconiaceae</taxon>
        <taxon>Dissoconium</taxon>
    </lineage>
</organism>